<name>A0A369QLJ9_9BACT</name>
<evidence type="ECO:0000259" key="2">
    <source>
        <dbReference type="Pfam" id="PF00534"/>
    </source>
</evidence>
<dbReference type="Gene3D" id="3.40.50.2000">
    <property type="entry name" value="Glycogen Phosphorylase B"/>
    <property type="match status" value="2"/>
</dbReference>
<dbReference type="Proteomes" id="UP000253919">
    <property type="component" value="Unassembled WGS sequence"/>
</dbReference>
<evidence type="ECO:0000313" key="4">
    <source>
        <dbReference type="Proteomes" id="UP000253919"/>
    </source>
</evidence>
<dbReference type="InterPro" id="IPR001296">
    <property type="entry name" value="Glyco_trans_1"/>
</dbReference>
<sequence>MRGFWVDERVDGGAWNLKNPLYNLAYKYYKTKESDYIRNADAIISLTEAGKKEIITWTSYKTAPIQVIPCSADFDLFALITPEQRTKSRNLLKINQDALVLSYLGSVGVWYMLDEMLMLFARIKENYKDAVFLFITPEPANVILAAAHKFNLKDTDFIIRSATRKEVPLYTSASNINVFFIKQSYSKIASSPTKLGEILAMGLPVICNSKVGDVEEIINYTNSGYVIDTFDKENYDKIVDLIPSLLQNIPQMIRDKSFSYYDLNKAIEKYASIYEYLV</sequence>
<feature type="domain" description="Glycosyl transferase family 1" evidence="2">
    <location>
        <begin position="85"/>
        <end position="247"/>
    </location>
</feature>
<keyword evidence="1" id="KW-0808">Transferase</keyword>
<dbReference type="PANTHER" id="PTHR46401:SF2">
    <property type="entry name" value="GLYCOSYLTRANSFERASE WBBK-RELATED"/>
    <property type="match status" value="1"/>
</dbReference>
<dbReference type="AlphaFoldDB" id="A0A369QLJ9"/>
<dbReference type="RefSeq" id="WP_115373309.1">
    <property type="nucleotide sequence ID" value="NZ_QASA01000001.1"/>
</dbReference>
<proteinExistence type="predicted"/>
<dbReference type="Pfam" id="PF00534">
    <property type="entry name" value="Glycos_transf_1"/>
    <property type="match status" value="1"/>
</dbReference>
<reference evidence="3 4" key="1">
    <citation type="submission" date="2018-04" db="EMBL/GenBank/DDBJ databases">
        <title>Adhaeribacter sp. HMF7616 genome sequencing and assembly.</title>
        <authorList>
            <person name="Kang H."/>
            <person name="Kang J."/>
            <person name="Cha I."/>
            <person name="Kim H."/>
            <person name="Joh K."/>
        </authorList>
    </citation>
    <scope>NUCLEOTIDE SEQUENCE [LARGE SCALE GENOMIC DNA]</scope>
    <source>
        <strain evidence="3 4">HMF7616</strain>
    </source>
</reference>
<organism evidence="3 4">
    <name type="scientific">Adhaeribacter pallidiroseus</name>
    <dbReference type="NCBI Taxonomy" id="2072847"/>
    <lineage>
        <taxon>Bacteria</taxon>
        <taxon>Pseudomonadati</taxon>
        <taxon>Bacteroidota</taxon>
        <taxon>Cytophagia</taxon>
        <taxon>Cytophagales</taxon>
        <taxon>Hymenobacteraceae</taxon>
        <taxon>Adhaeribacter</taxon>
    </lineage>
</organism>
<gene>
    <name evidence="3" type="ORF">AHMF7616_02716</name>
</gene>
<dbReference type="PANTHER" id="PTHR46401">
    <property type="entry name" value="GLYCOSYLTRANSFERASE WBBK-RELATED"/>
    <property type="match status" value="1"/>
</dbReference>
<comment type="caution">
    <text evidence="3">The sequence shown here is derived from an EMBL/GenBank/DDBJ whole genome shotgun (WGS) entry which is preliminary data.</text>
</comment>
<accession>A0A369QLJ9</accession>
<protein>
    <recommendedName>
        <fullName evidence="2">Glycosyl transferase family 1 domain-containing protein</fullName>
    </recommendedName>
</protein>
<evidence type="ECO:0000313" key="3">
    <source>
        <dbReference type="EMBL" id="RDC64106.1"/>
    </source>
</evidence>
<dbReference type="SUPFAM" id="SSF53756">
    <property type="entry name" value="UDP-Glycosyltransferase/glycogen phosphorylase"/>
    <property type="match status" value="1"/>
</dbReference>
<dbReference type="OrthoDB" id="1220440at2"/>
<evidence type="ECO:0000256" key="1">
    <source>
        <dbReference type="ARBA" id="ARBA00022679"/>
    </source>
</evidence>
<dbReference type="GO" id="GO:0016757">
    <property type="term" value="F:glycosyltransferase activity"/>
    <property type="evidence" value="ECO:0007669"/>
    <property type="project" value="InterPro"/>
</dbReference>
<dbReference type="EMBL" id="QASA01000001">
    <property type="protein sequence ID" value="RDC64106.1"/>
    <property type="molecule type" value="Genomic_DNA"/>
</dbReference>
<keyword evidence="4" id="KW-1185">Reference proteome</keyword>
<dbReference type="GO" id="GO:0009103">
    <property type="term" value="P:lipopolysaccharide biosynthetic process"/>
    <property type="evidence" value="ECO:0007669"/>
    <property type="project" value="TreeGrafter"/>
</dbReference>